<accession>A0ABV8QJS7</accession>
<dbReference type="Proteomes" id="UP001595798">
    <property type="component" value="Unassembled WGS sequence"/>
</dbReference>
<keyword evidence="1" id="KW-0540">Nuclease</keyword>
<evidence type="ECO:0000313" key="1">
    <source>
        <dbReference type="EMBL" id="MFC4260431.1"/>
    </source>
</evidence>
<sequence>MSDTNKHGLSRYIPAEIERAVRVRSKFGCVFCRSAIYQYEHITPEFSDATEHNSDNICLLCGRCHDKVNKGQISKDCVRRQYETVQKAAEVRPPFDDFVLDTRRLTVVLGSSIFHGAKTLIEIDGEAVLAIEPPEDGASFPTISGEFSDEKGKELFRIDKNIWSGKPDAWDMKVEGKEITIRSAPRKVALKLIVEPPNKIVVEHLDMRSGNAFLRLRKGSLEVGRIESDAEYSIGFERFECDGAETGVKVDSLAVKEPTLKALNMVGGKGVALEGTGIYLGVGTSRMTILGLSIEHATRQHTKRMTFPLREDMKGYTQVLPPRIS</sequence>
<reference evidence="2" key="1">
    <citation type="journal article" date="2019" name="Int. J. Syst. Evol. Microbiol.">
        <title>The Global Catalogue of Microorganisms (GCM) 10K type strain sequencing project: providing services to taxonomists for standard genome sequencing and annotation.</title>
        <authorList>
            <consortium name="The Broad Institute Genomics Platform"/>
            <consortium name="The Broad Institute Genome Sequencing Center for Infectious Disease"/>
            <person name="Wu L."/>
            <person name="Ma J."/>
        </authorList>
    </citation>
    <scope>NUCLEOTIDE SEQUENCE [LARGE SCALE GENOMIC DNA]</scope>
    <source>
        <strain evidence="2">CECT 7297</strain>
    </source>
</reference>
<protein>
    <submittedName>
        <fullName evidence="1">HNH endonuclease</fullName>
    </submittedName>
</protein>
<gene>
    <name evidence="1" type="ORF">ACFOZ5_15535</name>
</gene>
<dbReference type="EMBL" id="JBHSDI010000056">
    <property type="protein sequence ID" value="MFC4260431.1"/>
    <property type="molecule type" value="Genomic_DNA"/>
</dbReference>
<dbReference type="InterPro" id="IPR003615">
    <property type="entry name" value="HNH_nuc"/>
</dbReference>
<dbReference type="RefSeq" id="WP_379888933.1">
    <property type="nucleotide sequence ID" value="NZ_JBHSDI010000056.1"/>
</dbReference>
<keyword evidence="1" id="KW-0255">Endonuclease</keyword>
<proteinExistence type="predicted"/>
<dbReference type="CDD" id="cd00085">
    <property type="entry name" value="HNHc"/>
    <property type="match status" value="1"/>
</dbReference>
<keyword evidence="1" id="KW-0378">Hydrolase</keyword>
<evidence type="ECO:0000313" key="2">
    <source>
        <dbReference type="Proteomes" id="UP001595798"/>
    </source>
</evidence>
<name>A0ABV8QJS7_9GAMM</name>
<organism evidence="1 2">
    <name type="scientific">Marinobacter lacisalsi</name>
    <dbReference type="NCBI Taxonomy" id="475979"/>
    <lineage>
        <taxon>Bacteria</taxon>
        <taxon>Pseudomonadati</taxon>
        <taxon>Pseudomonadota</taxon>
        <taxon>Gammaproteobacteria</taxon>
        <taxon>Pseudomonadales</taxon>
        <taxon>Marinobacteraceae</taxon>
        <taxon>Marinobacter</taxon>
    </lineage>
</organism>
<comment type="caution">
    <text evidence="1">The sequence shown here is derived from an EMBL/GenBank/DDBJ whole genome shotgun (WGS) entry which is preliminary data.</text>
</comment>
<keyword evidence="2" id="KW-1185">Reference proteome</keyword>
<dbReference type="GO" id="GO:0004519">
    <property type="term" value="F:endonuclease activity"/>
    <property type="evidence" value="ECO:0007669"/>
    <property type="project" value="UniProtKB-KW"/>
</dbReference>